<comment type="subcellular location">
    <subcellularLocation>
        <location evidence="1">Membrane</location>
        <topology evidence="1">Multi-pass membrane protein</topology>
    </subcellularLocation>
</comment>
<comment type="similarity">
    <text evidence="2">Belongs to the purine-cytosine permease (2.A.39) family.</text>
</comment>
<keyword evidence="8" id="KW-1185">Reference proteome</keyword>
<evidence type="ECO:0000256" key="1">
    <source>
        <dbReference type="ARBA" id="ARBA00004141"/>
    </source>
</evidence>
<gene>
    <name evidence="7" type="ORF">NBRC111893_457</name>
</gene>
<evidence type="ECO:0000313" key="7">
    <source>
        <dbReference type="EMBL" id="GAY72311.1"/>
    </source>
</evidence>
<feature type="transmembrane region" description="Helical" evidence="6">
    <location>
        <begin position="38"/>
        <end position="58"/>
    </location>
</feature>
<evidence type="ECO:0000313" key="8">
    <source>
        <dbReference type="Proteomes" id="UP000286974"/>
    </source>
</evidence>
<sequence length="91" mass="10306">MFLGPEIAIFLADYYLIANQNYVAEEFTKVDGKYWYRFGINWLAIVVWGISVISYSIFKNISVIANTVGATFVAMTLAAILYVGLAKLRKR</sequence>
<evidence type="ECO:0000256" key="6">
    <source>
        <dbReference type="SAM" id="Phobius"/>
    </source>
</evidence>
<dbReference type="AlphaFoldDB" id="A0A401FJ97"/>
<dbReference type="EMBL" id="BEXA01000001">
    <property type="protein sequence ID" value="GAY72311.1"/>
    <property type="molecule type" value="Genomic_DNA"/>
</dbReference>
<dbReference type="GO" id="GO:0022857">
    <property type="term" value="F:transmembrane transporter activity"/>
    <property type="evidence" value="ECO:0007669"/>
    <property type="project" value="InterPro"/>
</dbReference>
<dbReference type="InterPro" id="IPR001248">
    <property type="entry name" value="Pur-cyt_permease"/>
</dbReference>
<protein>
    <submittedName>
        <fullName evidence="7">Cytosine/purine/uracil/thiamine/allantoin permease family protein</fullName>
    </submittedName>
</protein>
<dbReference type="Gene3D" id="1.10.4160.10">
    <property type="entry name" value="Hydantoin permease"/>
    <property type="match status" value="1"/>
</dbReference>
<evidence type="ECO:0000256" key="2">
    <source>
        <dbReference type="ARBA" id="ARBA00008974"/>
    </source>
</evidence>
<evidence type="ECO:0000256" key="5">
    <source>
        <dbReference type="ARBA" id="ARBA00023136"/>
    </source>
</evidence>
<accession>A0A401FJ97</accession>
<comment type="caution">
    <text evidence="7">The sequence shown here is derived from an EMBL/GenBank/DDBJ whole genome shotgun (WGS) entry which is preliminary data.</text>
</comment>
<reference evidence="7 8" key="1">
    <citation type="submission" date="2017-11" db="EMBL/GenBank/DDBJ databases">
        <title>Draft Genome Sequence of Lactobacillus curieae NBRC 111893 isolated from Koso, a Japanese sugar-Vegetable Fermented Beverage.</title>
        <authorList>
            <person name="Chiou T.Y."/>
            <person name="Oshima K."/>
            <person name="Suda W."/>
            <person name="Hattori M."/>
            <person name="Takahashi T."/>
        </authorList>
    </citation>
    <scope>NUCLEOTIDE SEQUENCE [LARGE SCALE GENOMIC DNA]</scope>
    <source>
        <strain evidence="7 8">NBRC111893</strain>
    </source>
</reference>
<feature type="transmembrane region" description="Helical" evidence="6">
    <location>
        <begin position="64"/>
        <end position="85"/>
    </location>
</feature>
<keyword evidence="4 6" id="KW-1133">Transmembrane helix</keyword>
<dbReference type="GO" id="GO:0016020">
    <property type="term" value="C:membrane"/>
    <property type="evidence" value="ECO:0007669"/>
    <property type="project" value="UniProtKB-SubCell"/>
</dbReference>
<keyword evidence="3 6" id="KW-0812">Transmembrane</keyword>
<keyword evidence="5 6" id="KW-0472">Membrane</keyword>
<evidence type="ECO:0000256" key="3">
    <source>
        <dbReference type="ARBA" id="ARBA00022692"/>
    </source>
</evidence>
<dbReference type="Proteomes" id="UP000286974">
    <property type="component" value="Unassembled WGS sequence"/>
</dbReference>
<dbReference type="Pfam" id="PF02133">
    <property type="entry name" value="Transp_cyt_pur"/>
    <property type="match status" value="1"/>
</dbReference>
<name>A0A401FJ97_9LACO</name>
<evidence type="ECO:0000256" key="4">
    <source>
        <dbReference type="ARBA" id="ARBA00022989"/>
    </source>
</evidence>
<proteinExistence type="inferred from homology"/>
<organism evidence="7 8">
    <name type="scientific">Lentilactobacillus kosonis</name>
    <dbReference type="NCBI Taxonomy" id="2810561"/>
    <lineage>
        <taxon>Bacteria</taxon>
        <taxon>Bacillati</taxon>
        <taxon>Bacillota</taxon>
        <taxon>Bacilli</taxon>
        <taxon>Lactobacillales</taxon>
        <taxon>Lactobacillaceae</taxon>
        <taxon>Lentilactobacillus</taxon>
    </lineage>
</organism>